<feature type="transmembrane region" description="Helical" evidence="5">
    <location>
        <begin position="83"/>
        <end position="105"/>
    </location>
</feature>
<dbReference type="GO" id="GO:0004930">
    <property type="term" value="F:G protein-coupled receptor activity"/>
    <property type="evidence" value="ECO:0007669"/>
    <property type="project" value="InterPro"/>
</dbReference>
<sequence>MYIMICNLAACDLLGGTAVMTRLMFTFLTGEKTITYVAAIFQAFCVHTYASAVVTILSAMAYDRYIAICKPLHYHTIMTTEKLVALCLLAWFIAVGLIIIVMQRFKDVSPNAKKFCTIMFIIVPPAINPIIYGIIMKEIRTNAIKLFKSTVSPK</sequence>
<protein>
    <recommendedName>
        <fullName evidence="6">G-protein coupled receptors family 1 profile domain-containing protein</fullName>
    </recommendedName>
</protein>
<dbReference type="PANTHER" id="PTHR26451:SF889">
    <property type="entry name" value="OLFACTORY RECEPTOR 2A12-LIKE"/>
    <property type="match status" value="1"/>
</dbReference>
<keyword evidence="8" id="KW-1185">Reference proteome</keyword>
<evidence type="ECO:0000256" key="5">
    <source>
        <dbReference type="SAM" id="Phobius"/>
    </source>
</evidence>
<name>A0AAD7T115_9TELE</name>
<dbReference type="InterPro" id="IPR052921">
    <property type="entry name" value="GPCR1_Superfamily_Member"/>
</dbReference>
<feature type="domain" description="G-protein coupled receptors family 1 profile" evidence="6">
    <location>
        <begin position="1"/>
        <end position="154"/>
    </location>
</feature>
<dbReference type="InterPro" id="IPR017452">
    <property type="entry name" value="GPCR_Rhodpsn_7TM"/>
</dbReference>
<evidence type="ECO:0000259" key="6">
    <source>
        <dbReference type="PROSITE" id="PS50262"/>
    </source>
</evidence>
<dbReference type="GO" id="GO:0004984">
    <property type="term" value="F:olfactory receptor activity"/>
    <property type="evidence" value="ECO:0007669"/>
    <property type="project" value="TreeGrafter"/>
</dbReference>
<evidence type="ECO:0000256" key="1">
    <source>
        <dbReference type="ARBA" id="ARBA00004370"/>
    </source>
</evidence>
<dbReference type="EMBL" id="JAINUG010000019">
    <property type="protein sequence ID" value="KAJ8412449.1"/>
    <property type="molecule type" value="Genomic_DNA"/>
</dbReference>
<comment type="subcellular location">
    <subcellularLocation>
        <location evidence="1">Membrane</location>
    </subcellularLocation>
</comment>
<evidence type="ECO:0000256" key="2">
    <source>
        <dbReference type="ARBA" id="ARBA00022692"/>
    </source>
</evidence>
<dbReference type="PROSITE" id="PS50262">
    <property type="entry name" value="G_PROTEIN_RECEP_F1_2"/>
    <property type="match status" value="1"/>
</dbReference>
<dbReference type="SUPFAM" id="SSF81321">
    <property type="entry name" value="Family A G protein-coupled receptor-like"/>
    <property type="match status" value="1"/>
</dbReference>
<dbReference type="AlphaFoldDB" id="A0AAD7T115"/>
<feature type="transmembrane region" description="Helical" evidence="5">
    <location>
        <begin position="117"/>
        <end position="135"/>
    </location>
</feature>
<evidence type="ECO:0000256" key="4">
    <source>
        <dbReference type="ARBA" id="ARBA00023136"/>
    </source>
</evidence>
<comment type="caution">
    <text evidence="7">The sequence shown here is derived from an EMBL/GenBank/DDBJ whole genome shotgun (WGS) entry which is preliminary data.</text>
</comment>
<keyword evidence="3 5" id="KW-1133">Transmembrane helix</keyword>
<accession>A0AAD7T115</accession>
<dbReference type="PRINTS" id="PR00237">
    <property type="entry name" value="GPCRRHODOPSN"/>
</dbReference>
<feature type="transmembrane region" description="Helical" evidence="5">
    <location>
        <begin position="7"/>
        <end position="28"/>
    </location>
</feature>
<organism evidence="7 8">
    <name type="scientific">Aldrovandia affinis</name>
    <dbReference type="NCBI Taxonomy" id="143900"/>
    <lineage>
        <taxon>Eukaryota</taxon>
        <taxon>Metazoa</taxon>
        <taxon>Chordata</taxon>
        <taxon>Craniata</taxon>
        <taxon>Vertebrata</taxon>
        <taxon>Euteleostomi</taxon>
        <taxon>Actinopterygii</taxon>
        <taxon>Neopterygii</taxon>
        <taxon>Teleostei</taxon>
        <taxon>Notacanthiformes</taxon>
        <taxon>Halosauridae</taxon>
        <taxon>Aldrovandia</taxon>
    </lineage>
</organism>
<dbReference type="Gene3D" id="1.10.1220.70">
    <property type="match status" value="1"/>
</dbReference>
<feature type="transmembrane region" description="Helical" evidence="5">
    <location>
        <begin position="34"/>
        <end position="62"/>
    </location>
</feature>
<dbReference type="Gene3D" id="1.20.1070.10">
    <property type="entry name" value="Rhodopsin 7-helix transmembrane proteins"/>
    <property type="match status" value="1"/>
</dbReference>
<dbReference type="Pfam" id="PF00001">
    <property type="entry name" value="7tm_1"/>
    <property type="match status" value="1"/>
</dbReference>
<dbReference type="GO" id="GO:0005549">
    <property type="term" value="F:odorant binding"/>
    <property type="evidence" value="ECO:0007669"/>
    <property type="project" value="TreeGrafter"/>
</dbReference>
<dbReference type="GO" id="GO:0016020">
    <property type="term" value="C:membrane"/>
    <property type="evidence" value="ECO:0007669"/>
    <property type="project" value="UniProtKB-SubCell"/>
</dbReference>
<dbReference type="PANTHER" id="PTHR26451">
    <property type="entry name" value="G_PROTEIN_RECEP_F1_2 DOMAIN-CONTAINING PROTEIN"/>
    <property type="match status" value="1"/>
</dbReference>
<proteinExistence type="predicted"/>
<evidence type="ECO:0000313" key="8">
    <source>
        <dbReference type="Proteomes" id="UP001221898"/>
    </source>
</evidence>
<dbReference type="InterPro" id="IPR000276">
    <property type="entry name" value="GPCR_Rhodpsn"/>
</dbReference>
<keyword evidence="2 5" id="KW-0812">Transmembrane</keyword>
<keyword evidence="4 5" id="KW-0472">Membrane</keyword>
<evidence type="ECO:0000313" key="7">
    <source>
        <dbReference type="EMBL" id="KAJ8412449.1"/>
    </source>
</evidence>
<evidence type="ECO:0000256" key="3">
    <source>
        <dbReference type="ARBA" id="ARBA00022989"/>
    </source>
</evidence>
<dbReference type="Proteomes" id="UP001221898">
    <property type="component" value="Unassembled WGS sequence"/>
</dbReference>
<gene>
    <name evidence="7" type="ORF">AAFF_G00127850</name>
</gene>
<reference evidence="7" key="1">
    <citation type="journal article" date="2023" name="Science">
        <title>Genome structures resolve the early diversification of teleost fishes.</title>
        <authorList>
            <person name="Parey E."/>
            <person name="Louis A."/>
            <person name="Montfort J."/>
            <person name="Bouchez O."/>
            <person name="Roques C."/>
            <person name="Iampietro C."/>
            <person name="Lluch J."/>
            <person name="Castinel A."/>
            <person name="Donnadieu C."/>
            <person name="Desvignes T."/>
            <person name="Floi Bucao C."/>
            <person name="Jouanno E."/>
            <person name="Wen M."/>
            <person name="Mejri S."/>
            <person name="Dirks R."/>
            <person name="Jansen H."/>
            <person name="Henkel C."/>
            <person name="Chen W.J."/>
            <person name="Zahm M."/>
            <person name="Cabau C."/>
            <person name="Klopp C."/>
            <person name="Thompson A.W."/>
            <person name="Robinson-Rechavi M."/>
            <person name="Braasch I."/>
            <person name="Lecointre G."/>
            <person name="Bobe J."/>
            <person name="Postlethwait J.H."/>
            <person name="Berthelot C."/>
            <person name="Roest Crollius H."/>
            <person name="Guiguen Y."/>
        </authorList>
    </citation>
    <scope>NUCLEOTIDE SEQUENCE</scope>
    <source>
        <strain evidence="7">NC1722</strain>
    </source>
</reference>